<dbReference type="EMBL" id="KN882089">
    <property type="protein sequence ID" value="KIY44505.1"/>
    <property type="molecule type" value="Genomic_DNA"/>
</dbReference>
<feature type="region of interest" description="Disordered" evidence="2">
    <location>
        <begin position="262"/>
        <end position="281"/>
    </location>
</feature>
<name>A0A0D7A1A2_9AGAR</name>
<organism evidence="3 4">
    <name type="scientific">Fistulina hepatica ATCC 64428</name>
    <dbReference type="NCBI Taxonomy" id="1128425"/>
    <lineage>
        <taxon>Eukaryota</taxon>
        <taxon>Fungi</taxon>
        <taxon>Dikarya</taxon>
        <taxon>Basidiomycota</taxon>
        <taxon>Agaricomycotina</taxon>
        <taxon>Agaricomycetes</taxon>
        <taxon>Agaricomycetidae</taxon>
        <taxon>Agaricales</taxon>
        <taxon>Fistulinaceae</taxon>
        <taxon>Fistulina</taxon>
    </lineage>
</organism>
<feature type="compositionally biased region" description="Low complexity" evidence="2">
    <location>
        <begin position="28"/>
        <end position="44"/>
    </location>
</feature>
<feature type="compositionally biased region" description="Polar residues" evidence="2">
    <location>
        <begin position="391"/>
        <end position="403"/>
    </location>
</feature>
<feature type="compositionally biased region" description="Basic and acidic residues" evidence="2">
    <location>
        <begin position="628"/>
        <end position="649"/>
    </location>
</feature>
<reference evidence="3 4" key="1">
    <citation type="journal article" date="2015" name="Fungal Genet. Biol.">
        <title>Evolution of novel wood decay mechanisms in Agaricales revealed by the genome sequences of Fistulina hepatica and Cylindrobasidium torrendii.</title>
        <authorList>
            <person name="Floudas D."/>
            <person name="Held B.W."/>
            <person name="Riley R."/>
            <person name="Nagy L.G."/>
            <person name="Koehler G."/>
            <person name="Ransdell A.S."/>
            <person name="Younus H."/>
            <person name="Chow J."/>
            <person name="Chiniquy J."/>
            <person name="Lipzen A."/>
            <person name="Tritt A."/>
            <person name="Sun H."/>
            <person name="Haridas S."/>
            <person name="LaButti K."/>
            <person name="Ohm R.A."/>
            <person name="Kues U."/>
            <person name="Blanchette R.A."/>
            <person name="Grigoriev I.V."/>
            <person name="Minto R.E."/>
            <person name="Hibbett D.S."/>
        </authorList>
    </citation>
    <scope>NUCLEOTIDE SEQUENCE [LARGE SCALE GENOMIC DNA]</scope>
    <source>
        <strain evidence="3 4">ATCC 64428</strain>
    </source>
</reference>
<feature type="region of interest" description="Disordered" evidence="2">
    <location>
        <begin position="813"/>
        <end position="844"/>
    </location>
</feature>
<protein>
    <submittedName>
        <fullName evidence="3">Uncharacterized protein</fullName>
    </submittedName>
</protein>
<accession>A0A0D7A1A2</accession>
<feature type="compositionally biased region" description="Low complexity" evidence="2">
    <location>
        <begin position="444"/>
        <end position="454"/>
    </location>
</feature>
<dbReference type="OrthoDB" id="3216045at2759"/>
<feature type="compositionally biased region" description="Polar residues" evidence="2">
    <location>
        <begin position="70"/>
        <end position="81"/>
    </location>
</feature>
<feature type="compositionally biased region" description="Low complexity" evidence="2">
    <location>
        <begin position="484"/>
        <end position="499"/>
    </location>
</feature>
<feature type="compositionally biased region" description="Polar residues" evidence="2">
    <location>
        <begin position="292"/>
        <end position="310"/>
    </location>
</feature>
<evidence type="ECO:0000313" key="3">
    <source>
        <dbReference type="EMBL" id="KIY44505.1"/>
    </source>
</evidence>
<feature type="region of interest" description="Disordered" evidence="2">
    <location>
        <begin position="1"/>
        <end position="20"/>
    </location>
</feature>
<proteinExistence type="predicted"/>
<gene>
    <name evidence="3" type="ORF">FISHEDRAFT_77427</name>
</gene>
<feature type="compositionally biased region" description="Polar residues" evidence="2">
    <location>
        <begin position="545"/>
        <end position="560"/>
    </location>
</feature>
<feature type="compositionally biased region" description="Low complexity" evidence="2">
    <location>
        <begin position="813"/>
        <end position="842"/>
    </location>
</feature>
<feature type="region of interest" description="Disordered" evidence="2">
    <location>
        <begin position="25"/>
        <end position="44"/>
    </location>
</feature>
<feature type="region of interest" description="Disordered" evidence="2">
    <location>
        <begin position="56"/>
        <end position="139"/>
    </location>
</feature>
<evidence type="ECO:0000256" key="1">
    <source>
        <dbReference type="SAM" id="Coils"/>
    </source>
</evidence>
<feature type="region of interest" description="Disordered" evidence="2">
    <location>
        <begin position="533"/>
        <end position="563"/>
    </location>
</feature>
<feature type="compositionally biased region" description="Polar residues" evidence="2">
    <location>
        <begin position="357"/>
        <end position="370"/>
    </location>
</feature>
<keyword evidence="1" id="KW-0175">Coiled coil</keyword>
<feature type="region of interest" description="Disordered" evidence="2">
    <location>
        <begin position="618"/>
        <end position="649"/>
    </location>
</feature>
<feature type="coiled-coil region" evidence="1">
    <location>
        <begin position="673"/>
        <end position="724"/>
    </location>
</feature>
<feature type="region of interest" description="Disordered" evidence="2">
    <location>
        <begin position="442"/>
        <end position="520"/>
    </location>
</feature>
<dbReference type="Proteomes" id="UP000054144">
    <property type="component" value="Unassembled WGS sequence"/>
</dbReference>
<keyword evidence="4" id="KW-1185">Reference proteome</keyword>
<feature type="region of interest" description="Disordered" evidence="2">
    <location>
        <begin position="726"/>
        <end position="768"/>
    </location>
</feature>
<sequence length="912" mass="96296">MAVHNPAPSNVPVGTFTTSIPRLSNVKSSATSAPASSPSSGIPSFRSIRSLLPFGASKHASHPSAPPLATKQTSPPKTTSFGFGVARKSSGRERKHSFTSSRPVISIHRRASDGNTSADTHSQRSSLPHPVEHVESTRVDSVAPVLEPLVPGSPIELSTIIEADTSGVSVSKYLPPPSEPSSPLPAKTTCEEADVSALDLSTSQLSAQVLDAIKENPAHGKTWLNRHDPVVVDIPADSDAAAVDGDISFALEPSSKILSTPPSLVCDSSGPAHSQPSSTLPSLAIVAPSPMRATSSPLQSSTGASTAFTPPQSPFDSHPLLSPSAFARGPLKHSSHSQIRDDMNAQTPPPPSADSDMVSTDSFSPATSTVLYYEKHRPPSPLRESHLTPGNRPSTSPLSVGSSRRTRRPGLNRLFSSASSSSLNTSHTPADQHLSTLAREYTASRPSLSRLSPGSGVGETLPTMHTKRRSMSIDQHNLGRASLSRSRPSTRMSASTSSARDPDTKPFSPGDRVSSFTPGPRTLKAFQRAGLLREDGDTEGLRASISRSPSVTGKYSSPRGSSDYAFSRSASRLSVDGTAFGVNRRCASGSTYTTATAASHVMESPTFAMTPRSVSTAATSVSGASSWDRSERGGSERFSRRNRDTDELQQAREKHADEMAAVLAALSDSQSMTRMLRSENAELRDRLASMESEVETLSAQVENLHQLEAENAKLREEYADLTMILSNKSAPRPSPMQRRRTSGSHGSGSRSPENLAIIRGRPSNSGLLEPTQIHRLSATSSIFPIVPANMSLLLHEENLLSGDYSASTSVVGHSSVAGSAGSPVGRASRQPSPMAASPAASPTVRCMHREANKSISSMTSFASSGADSSSVGLVLKPEHALHLDDMSSLDFSGIRSDDGDDDLCRVFSPAHS</sequence>
<feature type="compositionally biased region" description="Polar residues" evidence="2">
    <location>
        <begin position="113"/>
        <end position="126"/>
    </location>
</feature>
<dbReference type="AlphaFoldDB" id="A0A0D7A1A2"/>
<feature type="region of interest" description="Disordered" evidence="2">
    <location>
        <begin position="290"/>
        <end position="430"/>
    </location>
</feature>
<evidence type="ECO:0000256" key="2">
    <source>
        <dbReference type="SAM" id="MobiDB-lite"/>
    </source>
</evidence>
<feature type="compositionally biased region" description="Polar residues" evidence="2">
    <location>
        <begin position="271"/>
        <end position="281"/>
    </location>
</feature>
<evidence type="ECO:0000313" key="4">
    <source>
        <dbReference type="Proteomes" id="UP000054144"/>
    </source>
</evidence>